<dbReference type="OrthoDB" id="1022638at2759"/>
<comment type="caution">
    <text evidence="1">The sequence shown here is derived from an EMBL/GenBank/DDBJ whole genome shotgun (WGS) entry which is preliminary data.</text>
</comment>
<reference evidence="1 2" key="1">
    <citation type="journal article" date="2013" name="Curr. Biol.">
        <title>The Genome of the Foraminiferan Reticulomyxa filosa.</title>
        <authorList>
            <person name="Glockner G."/>
            <person name="Hulsmann N."/>
            <person name="Schleicher M."/>
            <person name="Noegel A.A."/>
            <person name="Eichinger L."/>
            <person name="Gallinger C."/>
            <person name="Pawlowski J."/>
            <person name="Sierra R."/>
            <person name="Euteneuer U."/>
            <person name="Pillet L."/>
            <person name="Moustafa A."/>
            <person name="Platzer M."/>
            <person name="Groth M."/>
            <person name="Szafranski K."/>
            <person name="Schliwa M."/>
        </authorList>
    </citation>
    <scope>NUCLEOTIDE SEQUENCE [LARGE SCALE GENOMIC DNA]</scope>
</reference>
<sequence>MANQNQHLITSIPFQNVRDLPLPLEESQCVLHKHELLVCGGQSKRTCYSYHTVKNEYKLICEYPSDIELNGHCVVKLVNKGSNKNRDQITLLSFGGEYKHTLVMKYVSTWNSDNDNEMNNFNQWIPFTDNHDHPVHIGRDYDDYQGVRAVIGGRDNNLLFITYYKNNISVFDLNTFQFIKHNTLPASQYASISYHCFVSTAEKSSDMILFCFDTGLSIKYDEDSNNFQFHQLPVCKVIALLNYYAYVYIDDVILFFGGYCYKDGKYVSSESVHKYSIQENKWMTFQITLPSPLRNCVAILSKDNTYIHIIGGQNDKNITVSTHMKTKVHIWDISLSVLIKFFIQYWIRTLNVKLGWIDYFDKIIFKYSKF</sequence>
<keyword evidence="2" id="KW-1185">Reference proteome</keyword>
<proteinExistence type="predicted"/>
<evidence type="ECO:0008006" key="3">
    <source>
        <dbReference type="Google" id="ProtNLM"/>
    </source>
</evidence>
<protein>
    <recommendedName>
        <fullName evidence="3">Kelch motif family protein</fullName>
    </recommendedName>
</protein>
<evidence type="ECO:0000313" key="2">
    <source>
        <dbReference type="Proteomes" id="UP000023152"/>
    </source>
</evidence>
<dbReference type="InterPro" id="IPR011043">
    <property type="entry name" value="Gal_Oxase/kelch_b-propeller"/>
</dbReference>
<dbReference type="InterPro" id="IPR015915">
    <property type="entry name" value="Kelch-typ_b-propeller"/>
</dbReference>
<dbReference type="SUPFAM" id="SSF50965">
    <property type="entry name" value="Galactose oxidase, central domain"/>
    <property type="match status" value="1"/>
</dbReference>
<gene>
    <name evidence="1" type="ORF">RFI_12464</name>
</gene>
<dbReference type="Gene3D" id="2.120.10.80">
    <property type="entry name" value="Kelch-type beta propeller"/>
    <property type="match status" value="2"/>
</dbReference>
<evidence type="ECO:0000313" key="1">
    <source>
        <dbReference type="EMBL" id="ETO24694.1"/>
    </source>
</evidence>
<accession>X6NFZ8</accession>
<dbReference type="AlphaFoldDB" id="X6NFZ8"/>
<organism evidence="1 2">
    <name type="scientific">Reticulomyxa filosa</name>
    <dbReference type="NCBI Taxonomy" id="46433"/>
    <lineage>
        <taxon>Eukaryota</taxon>
        <taxon>Sar</taxon>
        <taxon>Rhizaria</taxon>
        <taxon>Retaria</taxon>
        <taxon>Foraminifera</taxon>
        <taxon>Monothalamids</taxon>
        <taxon>Reticulomyxidae</taxon>
        <taxon>Reticulomyxa</taxon>
    </lineage>
</organism>
<dbReference type="Proteomes" id="UP000023152">
    <property type="component" value="Unassembled WGS sequence"/>
</dbReference>
<name>X6NFZ8_RETFI</name>
<dbReference type="EMBL" id="ASPP01009033">
    <property type="protein sequence ID" value="ETO24694.1"/>
    <property type="molecule type" value="Genomic_DNA"/>
</dbReference>